<feature type="active site" description="Proton acceptor" evidence="4">
    <location>
        <position position="221"/>
    </location>
</feature>
<evidence type="ECO:0000256" key="2">
    <source>
        <dbReference type="ARBA" id="ARBA00022963"/>
    </source>
</evidence>
<evidence type="ECO:0000313" key="8">
    <source>
        <dbReference type="Proteomes" id="UP001017257"/>
    </source>
</evidence>
<feature type="region of interest" description="Disordered" evidence="5">
    <location>
        <begin position="1"/>
        <end position="30"/>
    </location>
</feature>
<dbReference type="PROSITE" id="PS51635">
    <property type="entry name" value="PNPLA"/>
    <property type="match status" value="1"/>
</dbReference>
<evidence type="ECO:0000313" key="7">
    <source>
        <dbReference type="EMBL" id="UVF21434.1"/>
    </source>
</evidence>
<dbReference type="InterPro" id="IPR050301">
    <property type="entry name" value="NTE"/>
</dbReference>
<keyword evidence="1 4" id="KW-0378">Hydrolase</keyword>
<evidence type="ECO:0000256" key="4">
    <source>
        <dbReference type="PROSITE-ProRule" id="PRU01161"/>
    </source>
</evidence>
<keyword evidence="8" id="KW-1185">Reference proteome</keyword>
<dbReference type="InterPro" id="IPR016035">
    <property type="entry name" value="Acyl_Trfase/lysoPLipase"/>
</dbReference>
<organism evidence="7 8">
    <name type="scientific">Microvirga terrae</name>
    <dbReference type="NCBI Taxonomy" id="2740529"/>
    <lineage>
        <taxon>Bacteria</taxon>
        <taxon>Pseudomonadati</taxon>
        <taxon>Pseudomonadota</taxon>
        <taxon>Alphaproteobacteria</taxon>
        <taxon>Hyphomicrobiales</taxon>
        <taxon>Methylobacteriaceae</taxon>
        <taxon>Microvirga</taxon>
    </lineage>
</organism>
<dbReference type="EMBL" id="CP102845">
    <property type="protein sequence ID" value="UVF21434.1"/>
    <property type="molecule type" value="Genomic_DNA"/>
</dbReference>
<feature type="active site" description="Nucleophile" evidence="4">
    <location>
        <position position="69"/>
    </location>
</feature>
<dbReference type="InterPro" id="IPR002641">
    <property type="entry name" value="PNPLA_dom"/>
</dbReference>
<evidence type="ECO:0000256" key="1">
    <source>
        <dbReference type="ARBA" id="ARBA00022801"/>
    </source>
</evidence>
<feature type="domain" description="PNPLA" evidence="6">
    <location>
        <begin position="35"/>
        <end position="234"/>
    </location>
</feature>
<comment type="caution">
    <text evidence="4">Lacks conserved residue(s) required for the propagation of feature annotation.</text>
</comment>
<evidence type="ECO:0000256" key="3">
    <source>
        <dbReference type="ARBA" id="ARBA00023098"/>
    </source>
</evidence>
<dbReference type="PANTHER" id="PTHR14226:SF78">
    <property type="entry name" value="SLR0060 PROTEIN"/>
    <property type="match status" value="1"/>
</dbReference>
<feature type="short sequence motif" description="DGA/G" evidence="4">
    <location>
        <begin position="221"/>
        <end position="223"/>
    </location>
</feature>
<dbReference type="RefSeq" id="WP_247654438.1">
    <property type="nucleotide sequence ID" value="NZ_CP102845.1"/>
</dbReference>
<accession>A0ABY5RWX2</accession>
<dbReference type="PANTHER" id="PTHR14226">
    <property type="entry name" value="NEUROPATHY TARGET ESTERASE/SWISS CHEESE D.MELANOGASTER"/>
    <property type="match status" value="1"/>
</dbReference>
<sequence>MLNDPDAEATMNRADSRSSRTRRSAPRQEVKSVNLALQGGGAHGAFAWGVLDRLLEEDAIGIEGISATSAGAVNAVVCAHGLINGGREGARQALGEFWRQISQAALLSPVQPSAFDRLTGSHSLETSPVFLLFHMLTQVVSPYELNPFNYNPLLHVLERTVDFERLRSDPQVKLFLSATNVRSGKIRVFENHEMSAEVVLASTCLPFIFQAVRIDDEYYWDGGYMGNPALFPLIYRCETSDIVVVHINPISRPTVPRTAAEILNRINEISFNSSLMREVRAVDFLNRLVEEGRVLAPDIREVRLHAVEADDVMQHLGAASKLNADWSFLTDLHAIGREKADAWLRTSFAKVGFESSIDIGHRYL</sequence>
<dbReference type="Gene3D" id="3.40.1090.10">
    <property type="entry name" value="Cytosolic phospholipase A2 catalytic domain"/>
    <property type="match status" value="2"/>
</dbReference>
<keyword evidence="2 4" id="KW-0442">Lipid degradation</keyword>
<dbReference type="Proteomes" id="UP001017257">
    <property type="component" value="Chromosome"/>
</dbReference>
<gene>
    <name evidence="7" type="ORF">HPT29_010080</name>
</gene>
<proteinExistence type="predicted"/>
<dbReference type="Pfam" id="PF01734">
    <property type="entry name" value="Patatin"/>
    <property type="match status" value="1"/>
</dbReference>
<evidence type="ECO:0000259" key="6">
    <source>
        <dbReference type="PROSITE" id="PS51635"/>
    </source>
</evidence>
<dbReference type="SUPFAM" id="SSF52151">
    <property type="entry name" value="FabD/lysophospholipase-like"/>
    <property type="match status" value="1"/>
</dbReference>
<reference evidence="7" key="1">
    <citation type="submission" date="2022-08" db="EMBL/GenBank/DDBJ databases">
        <title>Microvirga terrae sp. nov., isolated from soil.</title>
        <authorList>
            <person name="Kim K.H."/>
            <person name="Seo Y.L."/>
            <person name="Kim J.M."/>
            <person name="Lee J.K."/>
            <person name="Han D.M."/>
            <person name="Jeon C.O."/>
        </authorList>
    </citation>
    <scope>NUCLEOTIDE SEQUENCE</scope>
    <source>
        <strain evidence="7">R24</strain>
    </source>
</reference>
<protein>
    <submittedName>
        <fullName evidence="7">Patatin-like phospholipase family protein</fullName>
    </submittedName>
</protein>
<feature type="short sequence motif" description="GXGXXG" evidence="4">
    <location>
        <begin position="39"/>
        <end position="44"/>
    </location>
</feature>
<keyword evidence="3 4" id="KW-0443">Lipid metabolism</keyword>
<name>A0ABY5RWX2_9HYPH</name>
<evidence type="ECO:0000256" key="5">
    <source>
        <dbReference type="SAM" id="MobiDB-lite"/>
    </source>
</evidence>